<feature type="compositionally biased region" description="Gly residues" evidence="7">
    <location>
        <begin position="149"/>
        <end position="174"/>
    </location>
</feature>
<accession>A0A370B835</accession>
<sequence length="502" mass="49985">MFFTYLRRELRRRRKAALVVASGLALGIALVIVVSSVSTGMSRAQDQVLQSLYGLGTDMTVTKAATPPGEGGTTGRPRFEFDAKGDDDADTEQSSDRVMVQGFQTLASSTVTEVAGQDGVSEAVGGLSLTVLKVDGEFKRGEFAQQEGGQQGGGRGGAPGGSGGTGGSGGEVRGGGASFDVNSYTVYGTDVTAPALGPLTSSKLTKGRTFTTGETDAAVAVVDSAYAKEKSLTVGKTVTISKTKFTLIGVATADSGDAAANLYIPLKKAQTLADSKDKVTTVYVKAADSQQIDTVKATIQKNISGTTVTTSADLADTVSGSLSTASDLAANVGKWLSVAVLVAAFLVAGLLTSSAVSRRVREFGTLKALGWTSGRVTRQVVGEALVNGLLGGVLGIALGLGGAYLVTAISPTLTAQLGSSGGGFGGGGGGGFGGGGGGPMGGGGAGRQSAAKALDIALTAPVSLTTIGVAVALAVAGGLIAGGFGGWRASRLRPADALRRVE</sequence>
<feature type="region of interest" description="Disordered" evidence="7">
    <location>
        <begin position="144"/>
        <end position="174"/>
    </location>
</feature>
<dbReference type="InterPro" id="IPR050250">
    <property type="entry name" value="Macrolide_Exporter_MacB"/>
</dbReference>
<keyword evidence="3 8" id="KW-0812">Transmembrane</keyword>
<evidence type="ECO:0000256" key="1">
    <source>
        <dbReference type="ARBA" id="ARBA00004651"/>
    </source>
</evidence>
<comment type="caution">
    <text evidence="11">The sequence shown here is derived from an EMBL/GenBank/DDBJ whole genome shotgun (WGS) entry which is preliminary data.</text>
</comment>
<feature type="transmembrane region" description="Helical" evidence="8">
    <location>
        <begin position="384"/>
        <end position="406"/>
    </location>
</feature>
<dbReference type="Proteomes" id="UP000253741">
    <property type="component" value="Unassembled WGS sequence"/>
</dbReference>
<evidence type="ECO:0000313" key="11">
    <source>
        <dbReference type="EMBL" id="RDG36812.1"/>
    </source>
</evidence>
<proteinExistence type="inferred from homology"/>
<feature type="domain" description="MacB-like periplasmic core" evidence="10">
    <location>
        <begin position="179"/>
        <end position="301"/>
    </location>
</feature>
<dbReference type="Pfam" id="PF12704">
    <property type="entry name" value="MacB_PCD"/>
    <property type="match status" value="1"/>
</dbReference>
<dbReference type="PANTHER" id="PTHR30572:SF4">
    <property type="entry name" value="ABC TRANSPORTER PERMEASE YTRF"/>
    <property type="match status" value="1"/>
</dbReference>
<protein>
    <submittedName>
        <fullName evidence="11">ABC transporter permease</fullName>
    </submittedName>
</protein>
<evidence type="ECO:0000256" key="2">
    <source>
        <dbReference type="ARBA" id="ARBA00022475"/>
    </source>
</evidence>
<dbReference type="AlphaFoldDB" id="A0A370B835"/>
<dbReference type="RefSeq" id="WP_114624838.1">
    <property type="nucleotide sequence ID" value="NZ_QQNA01000135.1"/>
</dbReference>
<evidence type="ECO:0000256" key="7">
    <source>
        <dbReference type="SAM" id="MobiDB-lite"/>
    </source>
</evidence>
<dbReference type="InterPro" id="IPR025857">
    <property type="entry name" value="MacB_PCD"/>
</dbReference>
<reference evidence="11 12" key="1">
    <citation type="submission" date="2018-07" db="EMBL/GenBank/DDBJ databases">
        <title>Streptomyces species from bats.</title>
        <authorList>
            <person name="Dunlap C."/>
        </authorList>
    </citation>
    <scope>NUCLEOTIDE SEQUENCE [LARGE SCALE GENOMIC DNA]</scope>
    <source>
        <strain evidence="11 12">AC230</strain>
    </source>
</reference>
<evidence type="ECO:0000259" key="9">
    <source>
        <dbReference type="Pfam" id="PF02687"/>
    </source>
</evidence>
<feature type="region of interest" description="Disordered" evidence="7">
    <location>
        <begin position="63"/>
        <end position="95"/>
    </location>
</feature>
<organism evidence="11 12">
    <name type="scientific">Streptomyces corynorhini</name>
    <dbReference type="NCBI Taxonomy" id="2282652"/>
    <lineage>
        <taxon>Bacteria</taxon>
        <taxon>Bacillati</taxon>
        <taxon>Actinomycetota</taxon>
        <taxon>Actinomycetes</taxon>
        <taxon>Kitasatosporales</taxon>
        <taxon>Streptomycetaceae</taxon>
        <taxon>Streptomyces</taxon>
    </lineage>
</organism>
<dbReference type="EMBL" id="QQNA01000135">
    <property type="protein sequence ID" value="RDG36812.1"/>
    <property type="molecule type" value="Genomic_DNA"/>
</dbReference>
<evidence type="ECO:0000259" key="10">
    <source>
        <dbReference type="Pfam" id="PF12704"/>
    </source>
</evidence>
<name>A0A370B835_9ACTN</name>
<gene>
    <name evidence="11" type="ORF">DVH02_17990</name>
</gene>
<feature type="domain" description="ABC3 transporter permease C-terminal" evidence="9">
    <location>
        <begin position="337"/>
        <end position="416"/>
    </location>
</feature>
<comment type="similarity">
    <text evidence="6">Belongs to the ABC-4 integral membrane protein family.</text>
</comment>
<dbReference type="Pfam" id="PF02687">
    <property type="entry name" value="FtsX"/>
    <property type="match status" value="1"/>
</dbReference>
<evidence type="ECO:0000256" key="3">
    <source>
        <dbReference type="ARBA" id="ARBA00022692"/>
    </source>
</evidence>
<evidence type="ECO:0000256" key="4">
    <source>
        <dbReference type="ARBA" id="ARBA00022989"/>
    </source>
</evidence>
<keyword evidence="4 8" id="KW-1133">Transmembrane helix</keyword>
<feature type="transmembrane region" description="Helical" evidence="8">
    <location>
        <begin position="335"/>
        <end position="357"/>
    </location>
</feature>
<evidence type="ECO:0000256" key="8">
    <source>
        <dbReference type="SAM" id="Phobius"/>
    </source>
</evidence>
<keyword evidence="2" id="KW-1003">Cell membrane</keyword>
<keyword evidence="12" id="KW-1185">Reference proteome</keyword>
<evidence type="ECO:0000313" key="12">
    <source>
        <dbReference type="Proteomes" id="UP000253741"/>
    </source>
</evidence>
<dbReference type="OrthoDB" id="4832961at2"/>
<dbReference type="GO" id="GO:0022857">
    <property type="term" value="F:transmembrane transporter activity"/>
    <property type="evidence" value="ECO:0007669"/>
    <property type="project" value="TreeGrafter"/>
</dbReference>
<dbReference type="PANTHER" id="PTHR30572">
    <property type="entry name" value="MEMBRANE COMPONENT OF TRANSPORTER-RELATED"/>
    <property type="match status" value="1"/>
</dbReference>
<evidence type="ECO:0000256" key="5">
    <source>
        <dbReference type="ARBA" id="ARBA00023136"/>
    </source>
</evidence>
<feature type="transmembrane region" description="Helical" evidence="8">
    <location>
        <begin position="462"/>
        <end position="484"/>
    </location>
</feature>
<keyword evidence="5 8" id="KW-0472">Membrane</keyword>
<feature type="compositionally biased region" description="Basic and acidic residues" evidence="7">
    <location>
        <begin position="77"/>
        <end position="86"/>
    </location>
</feature>
<comment type="subcellular location">
    <subcellularLocation>
        <location evidence="1">Cell membrane</location>
        <topology evidence="1">Multi-pass membrane protein</topology>
    </subcellularLocation>
</comment>
<dbReference type="GO" id="GO:0005886">
    <property type="term" value="C:plasma membrane"/>
    <property type="evidence" value="ECO:0007669"/>
    <property type="project" value="UniProtKB-SubCell"/>
</dbReference>
<dbReference type="InterPro" id="IPR003838">
    <property type="entry name" value="ABC3_permease_C"/>
</dbReference>
<evidence type="ECO:0000256" key="6">
    <source>
        <dbReference type="ARBA" id="ARBA00038076"/>
    </source>
</evidence>